<dbReference type="InterPro" id="IPR045394">
    <property type="entry name" value="Abhydrolase_dom"/>
</dbReference>
<dbReference type="Proteomes" id="UP000663828">
    <property type="component" value="Unassembled WGS sequence"/>
</dbReference>
<feature type="compositionally biased region" description="Basic and acidic residues" evidence="1">
    <location>
        <begin position="109"/>
        <end position="121"/>
    </location>
</feature>
<name>A0A814HB93_ADIRI</name>
<feature type="domain" description="Alpha/beta hydrolase" evidence="2">
    <location>
        <begin position="765"/>
        <end position="1176"/>
    </location>
</feature>
<dbReference type="Proteomes" id="UP000663852">
    <property type="component" value="Unassembled WGS sequence"/>
</dbReference>
<dbReference type="AlphaFoldDB" id="A0A814HB93"/>
<dbReference type="EMBL" id="CAJNOJ010000068">
    <property type="protein sequence ID" value="CAF1020898.1"/>
    <property type="molecule type" value="Genomic_DNA"/>
</dbReference>
<feature type="compositionally biased region" description="Polar residues" evidence="1">
    <location>
        <begin position="99"/>
        <end position="108"/>
    </location>
</feature>
<dbReference type="Pfam" id="PF20091">
    <property type="entry name" value="Abhydrolase_10"/>
    <property type="match status" value="1"/>
</dbReference>
<feature type="region of interest" description="Disordered" evidence="1">
    <location>
        <begin position="97"/>
        <end position="121"/>
    </location>
</feature>
<gene>
    <name evidence="4" type="ORF">EDS130_LOCUS15888</name>
    <name evidence="3" type="ORF">XAT740_LOCUS13507</name>
</gene>
<reference evidence="3" key="1">
    <citation type="submission" date="2021-02" db="EMBL/GenBank/DDBJ databases">
        <authorList>
            <person name="Nowell W R."/>
        </authorList>
    </citation>
    <scope>NUCLEOTIDE SEQUENCE</scope>
</reference>
<organism evidence="3 5">
    <name type="scientific">Adineta ricciae</name>
    <name type="common">Rotifer</name>
    <dbReference type="NCBI Taxonomy" id="249248"/>
    <lineage>
        <taxon>Eukaryota</taxon>
        <taxon>Metazoa</taxon>
        <taxon>Spiralia</taxon>
        <taxon>Gnathifera</taxon>
        <taxon>Rotifera</taxon>
        <taxon>Eurotatoria</taxon>
        <taxon>Bdelloidea</taxon>
        <taxon>Adinetida</taxon>
        <taxon>Adinetidae</taxon>
        <taxon>Adineta</taxon>
    </lineage>
</organism>
<evidence type="ECO:0000256" key="1">
    <source>
        <dbReference type="SAM" id="MobiDB-lite"/>
    </source>
</evidence>
<proteinExistence type="predicted"/>
<accession>A0A814HB93</accession>
<evidence type="ECO:0000313" key="5">
    <source>
        <dbReference type="Proteomes" id="UP000663828"/>
    </source>
</evidence>
<keyword evidence="5" id="KW-1185">Reference proteome</keyword>
<sequence>MVANSKKESCPRRTCRNCFPGGCCGFCKPPVQEHKQSETAVHVERAIIKTVAPYGYINFFPGVRQSNNTYTTPMLSVHLYRHELFHAKIAQAERKIATGGQNRQQITKNEQRAKQSEESKGEEEVVMIPLEDIIDIRFKSDYTKNVNADIQTTIEPTHELSENCCDRCCASITKCCCVLCKPNSQVAPDTSATTVTMNLGQERGSNYEEEDLPLPEEKRSCCTRFKDRFRCWCCRKQILVRLTRKTCTEAEQQARRVVTMTIEYSRYSNLDTPTNVRLLANQDQVDFYKGRFQPGTKLEFNLINNTEFDSKNFETKKQQAETLCRTVLHLKALKGKYPSETELAEILDQSHIRTFGQVFDEPTLQLAANVNKGGSNNAHHQPQGQPSLLHATLMYVEKAMNHRDVDPSITSLVIVTYRSNRTNTKSVKIAVTDSLATDFMKAFHLHGIRIHSAEFRYLSKEDDKIQCENGVAIIGDSFQIIFSLEYPFECQTFSCKDGLITKLQYEIANQYHTMVLSEKVADGDMRNILLNFCSFYINSTGEKKTGITKIVVNSLDRVGAYERLRGVAYGQLDPTSACNSIITDLQVAPRNKAGLVNYSMDFYILKPVKLFGGNHKIFFEVNNRGRKLFGKFAQISGGNNPSMVSDVERSFLLKQGYTIVWSGWDPSVPSTGDSNLLRIYVPIARNPDGTSVTGPVYEYIVFDNPTSTSYMTSYHTSSADTSTATLTVKHHLTDTPIVIPSMNWTWTSSNTIALLPLNTPFQQSAIYELTYTAKDPYVAGIGFAATRDFVSFLRSKRSDNPLAGDISRVISWGVSQAARYMNDFLSLGFNQDCQGKQIFDGMFNWMGAGNGVGLNYRFAQPQRTERNRQDHFFPEAVFPFTYTILRDPLTGKIDGRNARCMRTRTCPKIMNVNSANEYWAKAASLLHSDLEGNDLPDPLNVRFYLISGTQHADPSPPGSYGICQQFGNTLDSTPILRALFVTLDQWLDGTRPPPSLTPSRSDGTATFSDITHHSSLGIGRVSQRSLRWPTIPNVLYTGLITIRNLFNFGSNYSQGFLSINPVQSTGKYYSSFVSKVDEDGNELAGIRLPSISVPVATYTGWNHRRNDYGGNDGCEAIGAVIPFAPDLTTRMAKGDTRLSLAERYGDHNAYVAAVTVATTILVNQRLLLPSDASTYINNAKLSIQIINHQTYGNYTW</sequence>
<evidence type="ECO:0000259" key="2">
    <source>
        <dbReference type="Pfam" id="PF20091"/>
    </source>
</evidence>
<comment type="caution">
    <text evidence="3">The sequence shown here is derived from an EMBL/GenBank/DDBJ whole genome shotgun (WGS) entry which is preliminary data.</text>
</comment>
<protein>
    <recommendedName>
        <fullName evidence="2">Alpha/beta hydrolase domain-containing protein</fullName>
    </recommendedName>
</protein>
<evidence type="ECO:0000313" key="4">
    <source>
        <dbReference type="EMBL" id="CAF1020898.1"/>
    </source>
</evidence>
<dbReference type="EMBL" id="CAJNOR010000785">
    <property type="protein sequence ID" value="CAF1006809.1"/>
    <property type="molecule type" value="Genomic_DNA"/>
</dbReference>
<dbReference type="OrthoDB" id="10042525at2759"/>
<evidence type="ECO:0000313" key="3">
    <source>
        <dbReference type="EMBL" id="CAF1006809.1"/>
    </source>
</evidence>